<sequence>MPGILTNSFSRSSRTIQRRSSLQQRRRSSASGSRNSSKRCDSSDCHYYNSSTSSSPSTSTSHTRHPSFVDASSYSNYHLDYPSPVMNKARSRQHRPQQQLPRQCYFAMENKDQSRSEDWGHFVEV</sequence>
<accession>A0A9K3KGY6</accession>
<dbReference type="Proteomes" id="UP000693970">
    <property type="component" value="Unassembled WGS sequence"/>
</dbReference>
<keyword evidence="3" id="KW-1185">Reference proteome</keyword>
<reference evidence="2" key="1">
    <citation type="journal article" date="2021" name="Sci. Rep.">
        <title>Diploid genomic architecture of Nitzschia inconspicua, an elite biomass production diatom.</title>
        <authorList>
            <person name="Oliver A."/>
            <person name="Podell S."/>
            <person name="Pinowska A."/>
            <person name="Traller J.C."/>
            <person name="Smith S.R."/>
            <person name="McClure R."/>
            <person name="Beliaev A."/>
            <person name="Bohutskyi P."/>
            <person name="Hill E.A."/>
            <person name="Rabines A."/>
            <person name="Zheng H."/>
            <person name="Allen L.Z."/>
            <person name="Kuo A."/>
            <person name="Grigoriev I.V."/>
            <person name="Allen A.E."/>
            <person name="Hazlebeck D."/>
            <person name="Allen E.E."/>
        </authorList>
    </citation>
    <scope>NUCLEOTIDE SEQUENCE</scope>
    <source>
        <strain evidence="2">Hildebrandi</strain>
    </source>
</reference>
<comment type="caution">
    <text evidence="2">The sequence shown here is derived from an EMBL/GenBank/DDBJ whole genome shotgun (WGS) entry which is preliminary data.</text>
</comment>
<organism evidence="2 3">
    <name type="scientific">Nitzschia inconspicua</name>
    <dbReference type="NCBI Taxonomy" id="303405"/>
    <lineage>
        <taxon>Eukaryota</taxon>
        <taxon>Sar</taxon>
        <taxon>Stramenopiles</taxon>
        <taxon>Ochrophyta</taxon>
        <taxon>Bacillariophyta</taxon>
        <taxon>Bacillariophyceae</taxon>
        <taxon>Bacillariophycidae</taxon>
        <taxon>Bacillariales</taxon>
        <taxon>Bacillariaceae</taxon>
        <taxon>Nitzschia</taxon>
    </lineage>
</organism>
<dbReference type="EMBL" id="JAGRRH010000024">
    <property type="protein sequence ID" value="KAG7343534.1"/>
    <property type="molecule type" value="Genomic_DNA"/>
</dbReference>
<name>A0A9K3KGY6_9STRA</name>
<evidence type="ECO:0000313" key="2">
    <source>
        <dbReference type="EMBL" id="KAG7343534.1"/>
    </source>
</evidence>
<evidence type="ECO:0000256" key="1">
    <source>
        <dbReference type="SAM" id="MobiDB-lite"/>
    </source>
</evidence>
<reference evidence="2" key="2">
    <citation type="submission" date="2021-04" db="EMBL/GenBank/DDBJ databases">
        <authorList>
            <person name="Podell S."/>
        </authorList>
    </citation>
    <scope>NUCLEOTIDE SEQUENCE</scope>
    <source>
        <strain evidence="2">Hildebrandi</strain>
    </source>
</reference>
<proteinExistence type="predicted"/>
<protein>
    <submittedName>
        <fullName evidence="2">Uncharacterized protein</fullName>
    </submittedName>
</protein>
<gene>
    <name evidence="2" type="ORF">IV203_021479</name>
</gene>
<feature type="compositionally biased region" description="Low complexity" evidence="1">
    <location>
        <begin position="8"/>
        <end position="35"/>
    </location>
</feature>
<dbReference type="AlphaFoldDB" id="A0A9K3KGY6"/>
<evidence type="ECO:0000313" key="3">
    <source>
        <dbReference type="Proteomes" id="UP000693970"/>
    </source>
</evidence>
<feature type="region of interest" description="Disordered" evidence="1">
    <location>
        <begin position="1"/>
        <end position="100"/>
    </location>
</feature>
<feature type="compositionally biased region" description="Low complexity" evidence="1">
    <location>
        <begin position="50"/>
        <end position="61"/>
    </location>
</feature>